<keyword evidence="3" id="KW-1185">Reference proteome</keyword>
<feature type="compositionally biased region" description="Acidic residues" evidence="1">
    <location>
        <begin position="14"/>
        <end position="33"/>
    </location>
</feature>
<gene>
    <name evidence="2" type="ORF">A2U01_0005671</name>
</gene>
<proteinExistence type="predicted"/>
<name>A0A392MF02_9FABA</name>
<dbReference type="Proteomes" id="UP000265520">
    <property type="component" value="Unassembled WGS sequence"/>
</dbReference>
<dbReference type="EMBL" id="LXQA010007464">
    <property type="protein sequence ID" value="MCH84834.1"/>
    <property type="molecule type" value="Genomic_DNA"/>
</dbReference>
<feature type="non-terminal residue" evidence="2">
    <location>
        <position position="1"/>
    </location>
</feature>
<comment type="caution">
    <text evidence="2">The sequence shown here is derived from an EMBL/GenBank/DDBJ whole genome shotgun (WGS) entry which is preliminary data.</text>
</comment>
<reference evidence="2 3" key="1">
    <citation type="journal article" date="2018" name="Front. Plant Sci.">
        <title>Red Clover (Trifolium pratense) and Zigzag Clover (T. medium) - A Picture of Genomic Similarities and Differences.</title>
        <authorList>
            <person name="Dluhosova J."/>
            <person name="Istvanek J."/>
            <person name="Nedelnik J."/>
            <person name="Repkova J."/>
        </authorList>
    </citation>
    <scope>NUCLEOTIDE SEQUENCE [LARGE SCALE GENOMIC DNA]</scope>
    <source>
        <strain evidence="3">cv. 10/8</strain>
        <tissue evidence="2">Leaf</tissue>
    </source>
</reference>
<evidence type="ECO:0000256" key="1">
    <source>
        <dbReference type="SAM" id="MobiDB-lite"/>
    </source>
</evidence>
<sequence>QPEPLEAEVPKDDHDEEEQHEDDMQEAQLEEEGQTWHEPFQNPFKGQTELEELPEGPYDKSVLSEYGGHIARCVKNGNKLYKLGGILTNEEWWAYVGYFFILPIEGRLLDHDGILSKVEAMELNLLGQDGYEDSMHMCRGYAVRTYLFLVDTAIFSSKAKNYVDVAFLKYFRDLWMIDTYVWGPAALTFMYRELTNVIVPMCKYLAGHGSDAATRCKLMCYERVLHQFGYVQTIPRPTHRSTPTTTPQQIDHQYTQFLDWVLPPNMLGKHALYQPTELDAIGQQEAATEGERTFDLVASLRHIREITQELMVNGNIPHDYHPYIALQEIERETMTYIFQRRGRGVQIL</sequence>
<protein>
    <submittedName>
        <fullName evidence="2">Serine/threonine-protein phosphatase 7 long form-like protein</fullName>
    </submittedName>
</protein>
<feature type="non-terminal residue" evidence="2">
    <location>
        <position position="348"/>
    </location>
</feature>
<dbReference type="AlphaFoldDB" id="A0A392MF02"/>
<accession>A0A392MF02</accession>
<evidence type="ECO:0000313" key="2">
    <source>
        <dbReference type="EMBL" id="MCH84834.1"/>
    </source>
</evidence>
<feature type="region of interest" description="Disordered" evidence="1">
    <location>
        <begin position="1"/>
        <end position="42"/>
    </location>
</feature>
<organism evidence="2 3">
    <name type="scientific">Trifolium medium</name>
    <dbReference type="NCBI Taxonomy" id="97028"/>
    <lineage>
        <taxon>Eukaryota</taxon>
        <taxon>Viridiplantae</taxon>
        <taxon>Streptophyta</taxon>
        <taxon>Embryophyta</taxon>
        <taxon>Tracheophyta</taxon>
        <taxon>Spermatophyta</taxon>
        <taxon>Magnoliopsida</taxon>
        <taxon>eudicotyledons</taxon>
        <taxon>Gunneridae</taxon>
        <taxon>Pentapetalae</taxon>
        <taxon>rosids</taxon>
        <taxon>fabids</taxon>
        <taxon>Fabales</taxon>
        <taxon>Fabaceae</taxon>
        <taxon>Papilionoideae</taxon>
        <taxon>50 kb inversion clade</taxon>
        <taxon>NPAAA clade</taxon>
        <taxon>Hologalegina</taxon>
        <taxon>IRL clade</taxon>
        <taxon>Trifolieae</taxon>
        <taxon>Trifolium</taxon>
    </lineage>
</organism>
<evidence type="ECO:0000313" key="3">
    <source>
        <dbReference type="Proteomes" id="UP000265520"/>
    </source>
</evidence>